<comment type="caution">
    <text evidence="14">The sequence shown here is derived from an EMBL/GenBank/DDBJ whole genome shotgun (WGS) entry which is preliminary data.</text>
</comment>
<evidence type="ECO:0000256" key="4">
    <source>
        <dbReference type="ARBA" id="ARBA00022634"/>
    </source>
</evidence>
<dbReference type="SUPFAM" id="SSF48168">
    <property type="entry name" value="R1 subunit of ribonucleotide reductase, N-terminal domain"/>
    <property type="match status" value="1"/>
</dbReference>
<evidence type="ECO:0000256" key="11">
    <source>
        <dbReference type="RuleBase" id="RU364064"/>
    </source>
</evidence>
<evidence type="ECO:0000256" key="5">
    <source>
        <dbReference type="ARBA" id="ARBA00022741"/>
    </source>
</evidence>
<dbReference type="EC" id="1.17.4.1" evidence="11"/>
<dbReference type="GO" id="GO:0005524">
    <property type="term" value="F:ATP binding"/>
    <property type="evidence" value="ECO:0007669"/>
    <property type="project" value="InterPro"/>
</dbReference>
<evidence type="ECO:0000259" key="13">
    <source>
        <dbReference type="Pfam" id="PF02867"/>
    </source>
</evidence>
<name>A0A1F5F3F0_9BACT</name>
<evidence type="ECO:0000256" key="1">
    <source>
        <dbReference type="ARBA" id="ARBA00001922"/>
    </source>
</evidence>
<feature type="domain" description="Ribonucleotide reductase large subunit N-terminal" evidence="12">
    <location>
        <begin position="5"/>
        <end position="87"/>
    </location>
</feature>
<comment type="similarity">
    <text evidence="2 11">Belongs to the ribonucleoside diphosphate reductase class-2 family.</text>
</comment>
<gene>
    <name evidence="14" type="ORF">A2228_03150</name>
</gene>
<evidence type="ECO:0000256" key="6">
    <source>
        <dbReference type="ARBA" id="ARBA00023002"/>
    </source>
</evidence>
<comment type="function">
    <text evidence="11">Catalyzes the reduction of ribonucleotides to deoxyribonucleotides. May function to provide a pool of deoxyribonucleotide precursors for DNA repair during oxygen limitation and/or for immediate growth after restoration of oxygen.</text>
</comment>
<evidence type="ECO:0000256" key="7">
    <source>
        <dbReference type="ARBA" id="ARBA00023116"/>
    </source>
</evidence>
<evidence type="ECO:0000256" key="3">
    <source>
        <dbReference type="ARBA" id="ARBA00022628"/>
    </source>
</evidence>
<dbReference type="CDD" id="cd02888">
    <property type="entry name" value="RNR_II_dimer"/>
    <property type="match status" value="1"/>
</dbReference>
<comment type="cofactor">
    <cofactor evidence="1 11">
        <name>adenosylcob(III)alamin</name>
        <dbReference type="ChEBI" id="CHEBI:18408"/>
    </cofactor>
</comment>
<evidence type="ECO:0000256" key="10">
    <source>
        <dbReference type="ARBA" id="ARBA00047754"/>
    </source>
</evidence>
<evidence type="ECO:0000256" key="9">
    <source>
        <dbReference type="ARBA" id="ARBA00023285"/>
    </source>
</evidence>
<accession>A0A1F5F3F0</accession>
<dbReference type="GO" id="GO:0071897">
    <property type="term" value="P:DNA biosynthetic process"/>
    <property type="evidence" value="ECO:0007669"/>
    <property type="project" value="UniProtKB-KW"/>
</dbReference>
<dbReference type="PANTHER" id="PTHR43371:SF1">
    <property type="entry name" value="RIBONUCLEOSIDE-DIPHOSPHATE REDUCTASE"/>
    <property type="match status" value="1"/>
</dbReference>
<dbReference type="Proteomes" id="UP000176191">
    <property type="component" value="Unassembled WGS sequence"/>
</dbReference>
<keyword evidence="8" id="KW-1015">Disulfide bond</keyword>
<feature type="domain" description="Ribonucleotide reductase large subunit C-terminal" evidence="13">
    <location>
        <begin position="91"/>
        <end position="612"/>
    </location>
</feature>
<evidence type="ECO:0000313" key="14">
    <source>
        <dbReference type="EMBL" id="OGD74159.1"/>
    </source>
</evidence>
<dbReference type="AlphaFoldDB" id="A0A1F5F3F0"/>
<comment type="catalytic activity">
    <reaction evidence="10 11">
        <text>a 2'-deoxyribonucleoside 5'-diphosphate + [thioredoxin]-disulfide + H2O = a ribonucleoside 5'-diphosphate + [thioredoxin]-dithiol</text>
        <dbReference type="Rhea" id="RHEA:23252"/>
        <dbReference type="Rhea" id="RHEA-COMP:10698"/>
        <dbReference type="Rhea" id="RHEA-COMP:10700"/>
        <dbReference type="ChEBI" id="CHEBI:15377"/>
        <dbReference type="ChEBI" id="CHEBI:29950"/>
        <dbReference type="ChEBI" id="CHEBI:50058"/>
        <dbReference type="ChEBI" id="CHEBI:57930"/>
        <dbReference type="ChEBI" id="CHEBI:73316"/>
        <dbReference type="EC" id="1.17.4.1"/>
    </reaction>
</comment>
<protein>
    <recommendedName>
        <fullName evidence="11">Vitamin B12-dependent ribonucleotide reductase</fullName>
        <ecNumber evidence="11">1.17.4.1</ecNumber>
    </recommendedName>
</protein>
<dbReference type="PRINTS" id="PR01183">
    <property type="entry name" value="RIBORDTASEM1"/>
</dbReference>
<keyword evidence="4 11" id="KW-0237">DNA synthesis</keyword>
<dbReference type="InterPro" id="IPR050862">
    <property type="entry name" value="RdRp_reductase_class-2"/>
</dbReference>
<evidence type="ECO:0000259" key="12">
    <source>
        <dbReference type="Pfam" id="PF00317"/>
    </source>
</evidence>
<dbReference type="GO" id="GO:0031419">
    <property type="term" value="F:cobalamin binding"/>
    <property type="evidence" value="ECO:0007669"/>
    <property type="project" value="UniProtKB-KW"/>
</dbReference>
<evidence type="ECO:0000313" key="15">
    <source>
        <dbReference type="Proteomes" id="UP000176191"/>
    </source>
</evidence>
<dbReference type="NCBIfam" id="TIGR02504">
    <property type="entry name" value="NrdJ_Z"/>
    <property type="match status" value="1"/>
</dbReference>
<dbReference type="GO" id="GO:0004748">
    <property type="term" value="F:ribonucleoside-diphosphate reductase activity, thioredoxin disulfide as acceptor"/>
    <property type="evidence" value="ECO:0007669"/>
    <property type="project" value="UniProtKB-EC"/>
</dbReference>
<dbReference type="EMBL" id="MFAK01000039">
    <property type="protein sequence ID" value="OGD74159.1"/>
    <property type="molecule type" value="Genomic_DNA"/>
</dbReference>
<keyword evidence="3 11" id="KW-0846">Cobalamin</keyword>
<dbReference type="Pfam" id="PF02867">
    <property type="entry name" value="Ribonuc_red_lgC"/>
    <property type="match status" value="1"/>
</dbReference>
<dbReference type="InterPro" id="IPR000788">
    <property type="entry name" value="RNR_lg_C"/>
</dbReference>
<keyword evidence="6 11" id="KW-0560">Oxidoreductase</keyword>
<proteinExistence type="inferred from homology"/>
<dbReference type="UniPathway" id="UPA00326"/>
<evidence type="ECO:0000256" key="8">
    <source>
        <dbReference type="ARBA" id="ARBA00023157"/>
    </source>
</evidence>
<dbReference type="InterPro" id="IPR013509">
    <property type="entry name" value="RNR_lsu_N"/>
</dbReference>
<evidence type="ECO:0000256" key="2">
    <source>
        <dbReference type="ARBA" id="ARBA00007405"/>
    </source>
</evidence>
<dbReference type="Pfam" id="PF00317">
    <property type="entry name" value="Ribonuc_red_lgN"/>
    <property type="match status" value="1"/>
</dbReference>
<dbReference type="PANTHER" id="PTHR43371">
    <property type="entry name" value="VITAMIN B12-DEPENDENT RIBONUCLEOTIDE REDUCTASE"/>
    <property type="match status" value="1"/>
</dbReference>
<reference evidence="14 15" key="1">
    <citation type="journal article" date="2016" name="Nat. Commun.">
        <title>Thousands of microbial genomes shed light on interconnected biogeochemical processes in an aquifer system.</title>
        <authorList>
            <person name="Anantharaman K."/>
            <person name="Brown C.T."/>
            <person name="Hug L.A."/>
            <person name="Sharon I."/>
            <person name="Castelle C.J."/>
            <person name="Probst A.J."/>
            <person name="Thomas B.C."/>
            <person name="Singh A."/>
            <person name="Wilkins M.J."/>
            <person name="Karaoz U."/>
            <person name="Brodie E.L."/>
            <person name="Williams K.H."/>
            <person name="Hubbard S.S."/>
            <person name="Banfield J.F."/>
        </authorList>
    </citation>
    <scope>NUCLEOTIDE SEQUENCE [LARGE SCALE GENOMIC DNA]</scope>
</reference>
<keyword evidence="5 11" id="KW-0547">Nucleotide-binding</keyword>
<sequence length="669" mass="74910">MKITKLNKNAAAIMVNRYSLRDESGHPVESPAEILMRTARVVAEAENNYHRSGGETSMEVREKFFEMLYEMRFVPNGRTMANAGTKYGQLANCFVLPVEDDLGKGTDSIFSVLRKAILTLQTGGGVGFSFGRIRPREATISTTKGKATGAVSFIKVYDTAFWVIGQGGGRRSAAMAVLPVWHPDIFDFVKCKATEGQITNFNISVGITDEFMRAVAKDDDFALRHPENGELYRMVTARELFEEIVKYAHKNGEPGVLFLDEANRTNPVPHLYNLEATNPCGEQFLGPYENCCLGSINLREHVKKIKNDGYVVDWKKLAETVQLATHFLDNVVDANKYVSAVPELEEAAHKVRRIGLSVMGLSDMMYLTGVRYGSNRGLELASQIMEFIRYHSMASSIELARVRGPFPGITGSVYDPQKVTWINPKPLVAHRTDFHRPSIDWKKLLSELKKYGIRNGAQTTIAPTGSIATITGLEGYGCEPVFALSYTRNTREGAETEGKEWREMYYESELFSKRLVAHGLSKTVRNRIYEWVRENGGSCQKLKEVPKEIREVFVVSSDLTVEEHVRMQAVMQKWVDNSISKTINFPSTATADEVAKAYQLGWELGLKGMTVYVEGSREQVVLQKKAGPYETREQKQVTSEELCPECGTPMRKEEGCSTCPACAYSKCDK</sequence>
<dbReference type="Gene3D" id="3.20.70.20">
    <property type="match status" value="1"/>
</dbReference>
<dbReference type="InterPro" id="IPR008926">
    <property type="entry name" value="RNR_R1-su_N"/>
</dbReference>
<organism evidence="14 15">
    <name type="scientific">Candidatus Collierbacteria bacterium RIFOXYA2_FULL_46_10</name>
    <dbReference type="NCBI Taxonomy" id="1817726"/>
    <lineage>
        <taxon>Bacteria</taxon>
        <taxon>Candidatus Collieribacteriota</taxon>
    </lineage>
</organism>
<dbReference type="SUPFAM" id="SSF51998">
    <property type="entry name" value="PFL-like glycyl radical enzymes"/>
    <property type="match status" value="1"/>
</dbReference>
<keyword evidence="9 11" id="KW-0170">Cobalt</keyword>
<keyword evidence="7" id="KW-0215">Deoxyribonucleotide synthesis</keyword>
<dbReference type="InterPro" id="IPR013344">
    <property type="entry name" value="RNR_NrdJ/NrdZ"/>
</dbReference>
<dbReference type="GO" id="GO:0009263">
    <property type="term" value="P:deoxyribonucleotide biosynthetic process"/>
    <property type="evidence" value="ECO:0007669"/>
    <property type="project" value="UniProtKB-KW"/>
</dbReference>